<dbReference type="GO" id="GO:0016020">
    <property type="term" value="C:membrane"/>
    <property type="evidence" value="ECO:0007669"/>
    <property type="project" value="UniProtKB-SubCell"/>
</dbReference>
<feature type="domain" description="Putative ER transporter 6TM N-terminal" evidence="7">
    <location>
        <begin position="60"/>
        <end position="255"/>
    </location>
</feature>
<dbReference type="Pfam" id="PF13515">
    <property type="entry name" value="FUSC_2"/>
    <property type="match status" value="1"/>
</dbReference>
<dbReference type="PANTHER" id="PTHR37994">
    <property type="entry name" value="ARAE_2_N DOMAIN-CONTAINING PROTEIN-RELATED"/>
    <property type="match status" value="1"/>
</dbReference>
<feature type="transmembrane region" description="Helical" evidence="5">
    <location>
        <begin position="37"/>
        <end position="61"/>
    </location>
</feature>
<sequence>MTGVNLKDPDSHKGTRKRLIPSWLSPRRWMTQLDLDLWSLCMLAKGALAPVLVIAMVANGFRAWRPSELQDPMVAFSIFSVVALTRAGGFQTTSDALQFINRLLKTFLIGYAGATAVSLFALPITCRRIVLDDIHKFANETQDALAHFCDYLQHIKEITHSQPASTNDTEASFNNTRVFGAGEAETAQASLAASVKNLHILLDKMDGNLPYVRNEFALGKLSGEDIEHVVRLLRHILRPLSGVSLFPELLDNLVQEGSIGKRNLGDEKTAALDQLKQIVSHFNEHLVSTTALVADALRFSMWQLEIGKSATPVHRSSVLHESSSTTLVAEIRRHIGGLARVQPKDTNEDLDTSCGPSEHPLAQYLQSMHNMTLEATLALLSFASSKVEDGTMARRRLIYPKNFFRKSQTENEVHDTKRTLLQARQAPDGSRVIDAEHMEPSNAWQRISGHLRIISRLLGSELSIFGLRVAVASFSVAIVAYLENTHAFFIRQRGVWAMIVIVIGMGATSGQSASGFIARILATIFSLALSLAAWYIVVGNVAGVLVLLFIANIIEYYFYVKTPQYFKASVIALVTLNVIIGYELQVKKLGKEKAESAGQPYYPIYLFGPYKLACVVIGCAVSFFWVIFPYPITAKSKVPGLVGESLFNLARFYSHMHNSSWGSSQDDHSLSVIPTGPDSPSRMTLASLYHQQLHTLTNLRAHMDFAKYEPPIGGRFPLTIYAEMTSLVQQTLDILVLMAHVGFSMPFDETNSVQGATVASPASITATPEFPNLQGYEAVLLLCQMSSALQNKQPLPPFVSMRSHLTPAQQLQKLENELNHTSNQH</sequence>
<evidence type="ECO:0000313" key="9">
    <source>
        <dbReference type="EMBL" id="KAJ4245260.1"/>
    </source>
</evidence>
<dbReference type="InterPro" id="IPR018823">
    <property type="entry name" value="ArAE_2_N"/>
</dbReference>
<dbReference type="InterPro" id="IPR018820">
    <property type="entry name" value="BRE4-related_DUF2421"/>
</dbReference>
<dbReference type="EMBL" id="JAOQAZ010000047">
    <property type="protein sequence ID" value="KAJ4245260.1"/>
    <property type="molecule type" value="Genomic_DNA"/>
</dbReference>
<dbReference type="OrthoDB" id="2274698at2759"/>
<dbReference type="Proteomes" id="UP001152049">
    <property type="component" value="Unassembled WGS sequence"/>
</dbReference>
<keyword evidence="10" id="KW-1185">Reference proteome</keyword>
<name>A0A9W8RM90_9HYPO</name>
<evidence type="ECO:0000259" key="8">
    <source>
        <dbReference type="Pfam" id="PF13515"/>
    </source>
</evidence>
<feature type="domain" description="Integral membrane bound transporter" evidence="8">
    <location>
        <begin position="485"/>
        <end position="625"/>
    </location>
</feature>
<accession>A0A9W8RM90</accession>
<keyword evidence="3 5" id="KW-1133">Transmembrane helix</keyword>
<evidence type="ECO:0000313" key="10">
    <source>
        <dbReference type="Proteomes" id="UP001152049"/>
    </source>
</evidence>
<evidence type="ECO:0008006" key="11">
    <source>
        <dbReference type="Google" id="ProtNLM"/>
    </source>
</evidence>
<evidence type="ECO:0000256" key="2">
    <source>
        <dbReference type="ARBA" id="ARBA00022692"/>
    </source>
</evidence>
<organism evidence="9 10">
    <name type="scientific">Fusarium torreyae</name>
    <dbReference type="NCBI Taxonomy" id="1237075"/>
    <lineage>
        <taxon>Eukaryota</taxon>
        <taxon>Fungi</taxon>
        <taxon>Dikarya</taxon>
        <taxon>Ascomycota</taxon>
        <taxon>Pezizomycotina</taxon>
        <taxon>Sordariomycetes</taxon>
        <taxon>Hypocreomycetidae</taxon>
        <taxon>Hypocreales</taxon>
        <taxon>Nectriaceae</taxon>
        <taxon>Fusarium</taxon>
    </lineage>
</organism>
<evidence type="ECO:0000259" key="7">
    <source>
        <dbReference type="Pfam" id="PF10337"/>
    </source>
</evidence>
<feature type="transmembrane region" description="Helical" evidence="5">
    <location>
        <begin position="494"/>
        <end position="510"/>
    </location>
</feature>
<feature type="transmembrane region" description="Helical" evidence="5">
    <location>
        <begin position="103"/>
        <end position="124"/>
    </location>
</feature>
<dbReference type="Pfam" id="PF10334">
    <property type="entry name" value="BRE4"/>
    <property type="match status" value="1"/>
</dbReference>
<keyword evidence="4 5" id="KW-0472">Membrane</keyword>
<reference evidence="9" key="1">
    <citation type="submission" date="2022-09" db="EMBL/GenBank/DDBJ databases">
        <title>Fusarium specimens isolated from Avocado Roots.</title>
        <authorList>
            <person name="Stajich J."/>
            <person name="Roper C."/>
            <person name="Heimlech-Rivalta G."/>
        </authorList>
    </citation>
    <scope>NUCLEOTIDE SEQUENCE</scope>
    <source>
        <strain evidence="9">CF00136</strain>
    </source>
</reference>
<feature type="transmembrane region" description="Helical" evidence="5">
    <location>
        <begin position="541"/>
        <end position="559"/>
    </location>
</feature>
<gene>
    <name evidence="9" type="ORF">NW762_014130</name>
</gene>
<protein>
    <recommendedName>
        <fullName evidence="11">ER transporter 6TM N-terminal domain-containing protein</fullName>
    </recommendedName>
</protein>
<dbReference type="Pfam" id="PF10337">
    <property type="entry name" value="ArAE_2_N"/>
    <property type="match status" value="1"/>
</dbReference>
<dbReference type="PANTHER" id="PTHR37994:SF4">
    <property type="entry name" value="ER TRANSPORTER 6TM N-TERMINAL DOMAIN-CONTAINING PROTEIN-RELATED"/>
    <property type="match status" value="1"/>
</dbReference>
<keyword evidence="2 5" id="KW-0812">Transmembrane</keyword>
<evidence type="ECO:0000256" key="1">
    <source>
        <dbReference type="ARBA" id="ARBA00004141"/>
    </source>
</evidence>
<feature type="transmembrane region" description="Helical" evidence="5">
    <location>
        <begin position="73"/>
        <end position="91"/>
    </location>
</feature>
<comment type="caution">
    <text evidence="9">The sequence shown here is derived from an EMBL/GenBank/DDBJ whole genome shotgun (WGS) entry which is preliminary data.</text>
</comment>
<evidence type="ECO:0000256" key="4">
    <source>
        <dbReference type="ARBA" id="ARBA00023136"/>
    </source>
</evidence>
<feature type="transmembrane region" description="Helical" evidence="5">
    <location>
        <begin position="604"/>
        <end position="628"/>
    </location>
</feature>
<feature type="domain" description="DUF2421" evidence="6">
    <location>
        <begin position="629"/>
        <end position="816"/>
    </location>
</feature>
<dbReference type="AlphaFoldDB" id="A0A9W8RM90"/>
<evidence type="ECO:0000256" key="5">
    <source>
        <dbReference type="SAM" id="Phobius"/>
    </source>
</evidence>
<proteinExistence type="predicted"/>
<evidence type="ECO:0000256" key="3">
    <source>
        <dbReference type="ARBA" id="ARBA00022989"/>
    </source>
</evidence>
<feature type="transmembrane region" description="Helical" evidence="5">
    <location>
        <begin position="462"/>
        <end position="482"/>
    </location>
</feature>
<comment type="subcellular location">
    <subcellularLocation>
        <location evidence="1">Membrane</location>
        <topology evidence="1">Multi-pass membrane protein</topology>
    </subcellularLocation>
</comment>
<feature type="transmembrane region" description="Helical" evidence="5">
    <location>
        <begin position="565"/>
        <end position="584"/>
    </location>
</feature>
<evidence type="ECO:0000259" key="6">
    <source>
        <dbReference type="Pfam" id="PF10334"/>
    </source>
</evidence>
<dbReference type="InterPro" id="IPR049453">
    <property type="entry name" value="Memb_transporter_dom"/>
</dbReference>